<dbReference type="EMBL" id="JBEAFC010000006">
    <property type="protein sequence ID" value="KAL1555384.1"/>
    <property type="molecule type" value="Genomic_DNA"/>
</dbReference>
<proteinExistence type="predicted"/>
<name>A0ABD1HJY9_SALDI</name>
<evidence type="ECO:0000313" key="1">
    <source>
        <dbReference type="EMBL" id="KAL1555384.1"/>
    </source>
</evidence>
<organism evidence="1 2">
    <name type="scientific">Salvia divinorum</name>
    <name type="common">Maria pastora</name>
    <name type="synonym">Diviner's sage</name>
    <dbReference type="NCBI Taxonomy" id="28513"/>
    <lineage>
        <taxon>Eukaryota</taxon>
        <taxon>Viridiplantae</taxon>
        <taxon>Streptophyta</taxon>
        <taxon>Embryophyta</taxon>
        <taxon>Tracheophyta</taxon>
        <taxon>Spermatophyta</taxon>
        <taxon>Magnoliopsida</taxon>
        <taxon>eudicotyledons</taxon>
        <taxon>Gunneridae</taxon>
        <taxon>Pentapetalae</taxon>
        <taxon>asterids</taxon>
        <taxon>lamiids</taxon>
        <taxon>Lamiales</taxon>
        <taxon>Lamiaceae</taxon>
        <taxon>Nepetoideae</taxon>
        <taxon>Mentheae</taxon>
        <taxon>Salviinae</taxon>
        <taxon>Salvia</taxon>
        <taxon>Salvia subgen. Calosphace</taxon>
    </lineage>
</organism>
<gene>
    <name evidence="1" type="ORF">AAHA92_15834</name>
</gene>
<reference evidence="1 2" key="1">
    <citation type="submission" date="2024-06" db="EMBL/GenBank/DDBJ databases">
        <title>A chromosome level genome sequence of Diviner's sage (Salvia divinorum).</title>
        <authorList>
            <person name="Ford S.A."/>
            <person name="Ro D.-K."/>
            <person name="Ness R.W."/>
            <person name="Phillips M.A."/>
        </authorList>
    </citation>
    <scope>NUCLEOTIDE SEQUENCE [LARGE SCALE GENOMIC DNA]</scope>
    <source>
        <strain evidence="1">SAF-2024a</strain>
        <tissue evidence="1">Leaf</tissue>
    </source>
</reference>
<keyword evidence="2" id="KW-1185">Reference proteome</keyword>
<dbReference type="Proteomes" id="UP001567538">
    <property type="component" value="Unassembled WGS sequence"/>
</dbReference>
<evidence type="ECO:0000313" key="2">
    <source>
        <dbReference type="Proteomes" id="UP001567538"/>
    </source>
</evidence>
<accession>A0ABD1HJY9</accession>
<comment type="caution">
    <text evidence="1">The sequence shown here is derived from an EMBL/GenBank/DDBJ whole genome shotgun (WGS) entry which is preliminary data.</text>
</comment>
<sequence length="68" mass="7905">MVWIGSGREYEDINILSARYLPISGLEQFWQEEEQLSLISRKTALSSHFESLGRRQDVCFGPRSYHGE</sequence>
<dbReference type="AlphaFoldDB" id="A0ABD1HJY9"/>
<protein>
    <submittedName>
        <fullName evidence="1">Uncharacterized protein</fullName>
    </submittedName>
</protein>